<dbReference type="AlphaFoldDB" id="A0A0A9EEK0"/>
<protein>
    <submittedName>
        <fullName evidence="1">Cl11217_1a</fullName>
    </submittedName>
</protein>
<organism evidence="1">
    <name type="scientific">Arundo donax</name>
    <name type="common">Giant reed</name>
    <name type="synonym">Donax arundinaceus</name>
    <dbReference type="NCBI Taxonomy" id="35708"/>
    <lineage>
        <taxon>Eukaryota</taxon>
        <taxon>Viridiplantae</taxon>
        <taxon>Streptophyta</taxon>
        <taxon>Embryophyta</taxon>
        <taxon>Tracheophyta</taxon>
        <taxon>Spermatophyta</taxon>
        <taxon>Magnoliopsida</taxon>
        <taxon>Liliopsida</taxon>
        <taxon>Poales</taxon>
        <taxon>Poaceae</taxon>
        <taxon>PACMAD clade</taxon>
        <taxon>Arundinoideae</taxon>
        <taxon>Arundineae</taxon>
        <taxon>Arundo</taxon>
    </lineage>
</organism>
<name>A0A0A9EEK0_ARUDO</name>
<reference evidence="1" key="2">
    <citation type="journal article" date="2015" name="Data Brief">
        <title>Shoot transcriptome of the giant reed, Arundo donax.</title>
        <authorList>
            <person name="Barrero R.A."/>
            <person name="Guerrero F.D."/>
            <person name="Moolhuijzen P."/>
            <person name="Goolsby J.A."/>
            <person name="Tidwell J."/>
            <person name="Bellgard S.E."/>
            <person name="Bellgard M.I."/>
        </authorList>
    </citation>
    <scope>NUCLEOTIDE SEQUENCE</scope>
    <source>
        <tissue evidence="1">Shoot tissue taken approximately 20 cm above the soil surface</tissue>
    </source>
</reference>
<reference evidence="1" key="1">
    <citation type="submission" date="2014-09" db="EMBL/GenBank/DDBJ databases">
        <authorList>
            <person name="Magalhaes I.L.F."/>
            <person name="Oliveira U."/>
            <person name="Santos F.R."/>
            <person name="Vidigal T.H.D.A."/>
            <person name="Brescovit A.D."/>
            <person name="Santos A.J."/>
        </authorList>
    </citation>
    <scope>NUCLEOTIDE SEQUENCE</scope>
    <source>
        <tissue evidence="1">Shoot tissue taken approximately 20 cm above the soil surface</tissue>
    </source>
</reference>
<evidence type="ECO:0000313" key="1">
    <source>
        <dbReference type="EMBL" id="JAD99169.1"/>
    </source>
</evidence>
<dbReference type="EMBL" id="GBRH01198726">
    <property type="protein sequence ID" value="JAD99169.1"/>
    <property type="molecule type" value="Transcribed_RNA"/>
</dbReference>
<sequence length="40" mass="4613">MHLFHELSQVLMNVPSALDRYTQVPSSQLQPKQIQHGQIL</sequence>
<accession>A0A0A9EEK0</accession>
<proteinExistence type="predicted"/>